<sequence length="23" mass="2807">MTVQCKWLITGQRKWKKSQDLQT</sequence>
<evidence type="ECO:0000313" key="1">
    <source>
        <dbReference type="EMBL" id="EDL83017.1"/>
    </source>
</evidence>
<protein>
    <submittedName>
        <fullName evidence="1">RCG24508</fullName>
    </submittedName>
</protein>
<dbReference type="Proteomes" id="UP000234681">
    <property type="component" value="Chromosome 13"/>
</dbReference>
<dbReference type="EMBL" id="CH474024">
    <property type="protein sequence ID" value="EDL83017.1"/>
    <property type="molecule type" value="Genomic_DNA"/>
</dbReference>
<proteinExistence type="predicted"/>
<evidence type="ECO:0000313" key="2">
    <source>
        <dbReference type="Proteomes" id="UP000234681"/>
    </source>
</evidence>
<organism evidence="1 2">
    <name type="scientific">Rattus norvegicus</name>
    <name type="common">Rat</name>
    <dbReference type="NCBI Taxonomy" id="10116"/>
    <lineage>
        <taxon>Eukaryota</taxon>
        <taxon>Metazoa</taxon>
        <taxon>Chordata</taxon>
        <taxon>Craniata</taxon>
        <taxon>Vertebrata</taxon>
        <taxon>Euteleostomi</taxon>
        <taxon>Mammalia</taxon>
        <taxon>Eutheria</taxon>
        <taxon>Euarchontoglires</taxon>
        <taxon>Glires</taxon>
        <taxon>Rodentia</taxon>
        <taxon>Myomorpha</taxon>
        <taxon>Muroidea</taxon>
        <taxon>Muridae</taxon>
        <taxon>Murinae</taxon>
        <taxon>Rattus</taxon>
    </lineage>
</organism>
<dbReference type="AlphaFoldDB" id="A6K6S3"/>
<name>A6K6S3_RAT</name>
<reference evidence="2" key="1">
    <citation type="submission" date="2005-09" db="EMBL/GenBank/DDBJ databases">
        <authorList>
            <person name="Mural R.J."/>
            <person name="Li P.W."/>
            <person name="Adams M.D."/>
            <person name="Amanatides P.G."/>
            <person name="Baden-Tillson H."/>
            <person name="Barnstead M."/>
            <person name="Chin S.H."/>
            <person name="Dew I."/>
            <person name="Evans C.A."/>
            <person name="Ferriera S."/>
            <person name="Flanigan M."/>
            <person name="Fosler C."/>
            <person name="Glodek A."/>
            <person name="Gu Z."/>
            <person name="Holt R.A."/>
            <person name="Jennings D."/>
            <person name="Kraft C.L."/>
            <person name="Lu F."/>
            <person name="Nguyen T."/>
            <person name="Nusskern D.R."/>
            <person name="Pfannkoch C.M."/>
            <person name="Sitter C."/>
            <person name="Sutton G.G."/>
            <person name="Venter J.C."/>
            <person name="Wang Z."/>
            <person name="Woodage T."/>
            <person name="Zheng X.H."/>
            <person name="Zhong F."/>
        </authorList>
    </citation>
    <scope>NUCLEOTIDE SEQUENCE [LARGE SCALE GENOMIC DNA]</scope>
    <source>
        <strain>BN</strain>
        <strain evidence="2">Sprague-Dawley</strain>
    </source>
</reference>
<accession>A6K6S3</accession>
<gene>
    <name evidence="1" type="ORF">rCG_24508</name>
</gene>